<evidence type="ECO:0000313" key="3">
    <source>
        <dbReference type="EMBL" id="CEG14336.1"/>
    </source>
</evidence>
<evidence type="ECO:0000313" key="4">
    <source>
        <dbReference type="Proteomes" id="UP000052230"/>
    </source>
</evidence>
<dbReference type="PATRIC" id="fig|434928.28.peg.678"/>
<accession>A0A0U5BP86</accession>
<comment type="caution">
    <text evidence="3">The sequence shown here is derived from an EMBL/GenBank/DDBJ whole genome shotgun (WGS) entry which is preliminary data.</text>
</comment>
<keyword evidence="2" id="KW-0812">Transmembrane</keyword>
<keyword evidence="2" id="KW-0472">Membrane</keyword>
<keyword evidence="4" id="KW-1185">Reference proteome</keyword>
<organism evidence="3 4">
    <name type="scientific">Xanthomonas citri pv. citri</name>
    <dbReference type="NCBI Taxonomy" id="611301"/>
    <lineage>
        <taxon>Bacteria</taxon>
        <taxon>Pseudomonadati</taxon>
        <taxon>Pseudomonadota</taxon>
        <taxon>Gammaproteobacteria</taxon>
        <taxon>Lysobacterales</taxon>
        <taxon>Lysobacteraceae</taxon>
        <taxon>Xanthomonas</taxon>
    </lineage>
</organism>
<evidence type="ECO:0000256" key="2">
    <source>
        <dbReference type="SAM" id="Phobius"/>
    </source>
</evidence>
<reference evidence="3 4" key="1">
    <citation type="submission" date="2014-09" db="EMBL/GenBank/DDBJ databases">
        <authorList>
            <person name="Regsiter A."/>
        </authorList>
    </citation>
    <scope>NUCLEOTIDE SEQUENCE [LARGE SCALE GENOMIC DNA]</scope>
</reference>
<name>A0A0U5BP86_XANCI</name>
<feature type="transmembrane region" description="Helical" evidence="2">
    <location>
        <begin position="66"/>
        <end position="86"/>
    </location>
</feature>
<proteinExistence type="predicted"/>
<evidence type="ECO:0000256" key="1">
    <source>
        <dbReference type="SAM" id="MobiDB-lite"/>
    </source>
</evidence>
<gene>
    <name evidence="3" type="ORF">XAC3562_110021</name>
</gene>
<dbReference type="Proteomes" id="UP000052230">
    <property type="component" value="Unassembled WGS sequence"/>
</dbReference>
<feature type="region of interest" description="Disordered" evidence="1">
    <location>
        <begin position="1"/>
        <end position="51"/>
    </location>
</feature>
<sequence length="89" mass="9477">MDAGDTTRAITERQMQGSLGSRPACALHGHSKRTRGQHDGRRGGCGVPLEGSAILPRPRHGRYMRAHVIIALLVSLLLVTAAPTRAQSA</sequence>
<keyword evidence="2" id="KW-1133">Transmembrane helix</keyword>
<dbReference type="EMBL" id="CCXZ01000013">
    <property type="protein sequence ID" value="CEG14336.1"/>
    <property type="molecule type" value="Genomic_DNA"/>
</dbReference>
<protein>
    <submittedName>
        <fullName evidence="3">Uncharacterized protein</fullName>
    </submittedName>
</protein>
<dbReference type="AlphaFoldDB" id="A0A0U5BP86"/>